<gene>
    <name evidence="1" type="ORF">ABNX05_15315</name>
</gene>
<evidence type="ECO:0000313" key="2">
    <source>
        <dbReference type="Proteomes" id="UP001478862"/>
    </source>
</evidence>
<proteinExistence type="predicted"/>
<sequence>MANMYKSRWSIESFFHWIK</sequence>
<dbReference type="Proteomes" id="UP001478862">
    <property type="component" value="Unassembled WGS sequence"/>
</dbReference>
<dbReference type="EMBL" id="JBEGDG010000011">
    <property type="protein sequence ID" value="MEQ6355999.1"/>
    <property type="molecule type" value="Genomic_DNA"/>
</dbReference>
<name>A0ABV1MV38_9BACI</name>
<comment type="caution">
    <text evidence="1">The sequence shown here is derived from an EMBL/GenBank/DDBJ whole genome shotgun (WGS) entry which is preliminary data.</text>
</comment>
<protein>
    <submittedName>
        <fullName evidence="1">Uncharacterized protein</fullName>
    </submittedName>
</protein>
<dbReference type="RefSeq" id="WP_349660601.1">
    <property type="nucleotide sequence ID" value="NZ_JBEGDG010000011.1"/>
</dbReference>
<accession>A0ABV1MV38</accession>
<reference evidence="1 2" key="1">
    <citation type="submission" date="2024-06" db="EMBL/GenBank/DDBJ databases">
        <title>Lysinibacillus zambalefons sp. nov., a Novel Firmicute Isolated from the Poon Bato Zambales Hyperalkaline Spring.</title>
        <authorList>
            <person name="Aja J.A."/>
            <person name="Lazaro J.E.H."/>
            <person name="Llorin L.D."/>
            <person name="Lim K.R."/>
            <person name="Teodosio J."/>
            <person name="Dalisay D.S."/>
        </authorList>
    </citation>
    <scope>NUCLEOTIDE SEQUENCE [LARGE SCALE GENOMIC DNA]</scope>
    <source>
        <strain evidence="1 2">M3</strain>
    </source>
</reference>
<evidence type="ECO:0000313" key="1">
    <source>
        <dbReference type="EMBL" id="MEQ6355999.1"/>
    </source>
</evidence>
<keyword evidence="2" id="KW-1185">Reference proteome</keyword>
<organism evidence="1 2">
    <name type="scientific">Lysinibacillus zambalensis</name>
    <dbReference type="NCBI Taxonomy" id="3160866"/>
    <lineage>
        <taxon>Bacteria</taxon>
        <taxon>Bacillati</taxon>
        <taxon>Bacillota</taxon>
        <taxon>Bacilli</taxon>
        <taxon>Bacillales</taxon>
        <taxon>Bacillaceae</taxon>
        <taxon>Lysinibacillus</taxon>
    </lineage>
</organism>